<comment type="similarity">
    <text evidence="8 9">Belongs to the TRAP transporter small permease family.</text>
</comment>
<reference evidence="11 12" key="1">
    <citation type="submission" date="2024-04" db="EMBL/GenBank/DDBJ databases">
        <title>Draft genome sequence of Sessilibacter corallicola NBRC 116591.</title>
        <authorList>
            <person name="Miyakawa T."/>
            <person name="Kusuya Y."/>
            <person name="Miura T."/>
        </authorList>
    </citation>
    <scope>NUCLEOTIDE SEQUENCE [LARGE SCALE GENOMIC DNA]</scope>
    <source>
        <strain evidence="11 12">KU-00831-HH</strain>
    </source>
</reference>
<comment type="subunit">
    <text evidence="9">The complex comprises the extracytoplasmic solute receptor protein and the two transmembrane proteins.</text>
</comment>
<keyword evidence="12" id="KW-1185">Reference proteome</keyword>
<evidence type="ECO:0000256" key="4">
    <source>
        <dbReference type="ARBA" id="ARBA00022519"/>
    </source>
</evidence>
<dbReference type="InterPro" id="IPR007387">
    <property type="entry name" value="TRAP_DctQ"/>
</dbReference>
<dbReference type="PANTHER" id="PTHR35011:SF10">
    <property type="entry name" value="TRAP TRANSPORTER SMALL PERMEASE PROTEIN"/>
    <property type="match status" value="1"/>
</dbReference>
<dbReference type="RefSeq" id="WP_353303459.1">
    <property type="nucleotide sequence ID" value="NZ_BAABWN010000008.1"/>
</dbReference>
<keyword evidence="7 9" id="KW-0472">Membrane</keyword>
<organism evidence="11 12">
    <name type="scientific">Sessilibacter corallicola</name>
    <dbReference type="NCBI Taxonomy" id="2904075"/>
    <lineage>
        <taxon>Bacteria</taxon>
        <taxon>Pseudomonadati</taxon>
        <taxon>Pseudomonadota</taxon>
        <taxon>Gammaproteobacteria</taxon>
        <taxon>Cellvibrionales</taxon>
        <taxon>Cellvibrionaceae</taxon>
        <taxon>Sessilibacter</taxon>
    </lineage>
</organism>
<comment type="function">
    <text evidence="9">Part of the tripartite ATP-independent periplasmic (TRAP) transport system.</text>
</comment>
<comment type="caution">
    <text evidence="11">The sequence shown here is derived from an EMBL/GenBank/DDBJ whole genome shotgun (WGS) entry which is preliminary data.</text>
</comment>
<evidence type="ECO:0000256" key="6">
    <source>
        <dbReference type="ARBA" id="ARBA00022989"/>
    </source>
</evidence>
<evidence type="ECO:0000313" key="12">
    <source>
        <dbReference type="Proteomes" id="UP001465153"/>
    </source>
</evidence>
<evidence type="ECO:0000313" key="11">
    <source>
        <dbReference type="EMBL" id="GAA6168707.1"/>
    </source>
</evidence>
<dbReference type="Proteomes" id="UP001465153">
    <property type="component" value="Unassembled WGS sequence"/>
</dbReference>
<keyword evidence="6 9" id="KW-1133">Transmembrane helix</keyword>
<evidence type="ECO:0000256" key="7">
    <source>
        <dbReference type="ARBA" id="ARBA00023136"/>
    </source>
</evidence>
<feature type="transmembrane region" description="Helical" evidence="9">
    <location>
        <begin position="130"/>
        <end position="157"/>
    </location>
</feature>
<sequence>MTVFIRNALTRLYLFSGGCAAFSLFSLLFLVIVQMSSRWFELDFPGLSNYAGYCLGSASFFGLGYALNHGSHIRVTLIVSHSGEFRKFIEVTAVGVSMVIAGWFAVHAVINNINSFELGELSQGQDVTPIWIPQLAMSLGAIVFFISLLDLFLCLLLSRAIFSTALTTDNKEF</sequence>
<dbReference type="EMBL" id="BAABWN010000008">
    <property type="protein sequence ID" value="GAA6168707.1"/>
    <property type="molecule type" value="Genomic_DNA"/>
</dbReference>
<keyword evidence="3" id="KW-1003">Cell membrane</keyword>
<evidence type="ECO:0000256" key="8">
    <source>
        <dbReference type="ARBA" id="ARBA00038436"/>
    </source>
</evidence>
<gene>
    <name evidence="11" type="ORF">NBRC116591_25180</name>
</gene>
<evidence type="ECO:0000256" key="1">
    <source>
        <dbReference type="ARBA" id="ARBA00004429"/>
    </source>
</evidence>
<dbReference type="Pfam" id="PF04290">
    <property type="entry name" value="DctQ"/>
    <property type="match status" value="1"/>
</dbReference>
<dbReference type="PANTHER" id="PTHR35011">
    <property type="entry name" value="2,3-DIKETO-L-GULONATE TRAP TRANSPORTER SMALL PERMEASE PROTEIN YIAM"/>
    <property type="match status" value="1"/>
</dbReference>
<evidence type="ECO:0000259" key="10">
    <source>
        <dbReference type="Pfam" id="PF04290"/>
    </source>
</evidence>
<keyword evidence="4 9" id="KW-0997">Cell inner membrane</keyword>
<keyword evidence="5 9" id="KW-0812">Transmembrane</keyword>
<evidence type="ECO:0000256" key="2">
    <source>
        <dbReference type="ARBA" id="ARBA00022448"/>
    </source>
</evidence>
<protein>
    <recommendedName>
        <fullName evidence="9">TRAP transporter small permease protein</fullName>
    </recommendedName>
</protein>
<accession>A0ABQ0AAX0</accession>
<keyword evidence="2 9" id="KW-0813">Transport</keyword>
<feature type="domain" description="Tripartite ATP-independent periplasmic transporters DctQ component" evidence="10">
    <location>
        <begin position="28"/>
        <end position="155"/>
    </location>
</feature>
<feature type="transmembrane region" description="Helical" evidence="9">
    <location>
        <begin position="47"/>
        <end position="67"/>
    </location>
</feature>
<dbReference type="InterPro" id="IPR055348">
    <property type="entry name" value="DctQ"/>
</dbReference>
<feature type="transmembrane region" description="Helical" evidence="9">
    <location>
        <begin position="12"/>
        <end position="35"/>
    </location>
</feature>
<evidence type="ECO:0000256" key="9">
    <source>
        <dbReference type="RuleBase" id="RU369079"/>
    </source>
</evidence>
<evidence type="ECO:0000256" key="3">
    <source>
        <dbReference type="ARBA" id="ARBA00022475"/>
    </source>
</evidence>
<name>A0ABQ0AAX0_9GAMM</name>
<feature type="transmembrane region" description="Helical" evidence="9">
    <location>
        <begin position="88"/>
        <end position="110"/>
    </location>
</feature>
<proteinExistence type="inferred from homology"/>
<evidence type="ECO:0000256" key="5">
    <source>
        <dbReference type="ARBA" id="ARBA00022692"/>
    </source>
</evidence>
<comment type="subcellular location">
    <subcellularLocation>
        <location evidence="1 9">Cell inner membrane</location>
        <topology evidence="1 9">Multi-pass membrane protein</topology>
    </subcellularLocation>
</comment>